<protein>
    <submittedName>
        <fullName evidence="2">Uncharacterized protein</fullName>
    </submittedName>
</protein>
<dbReference type="InterPro" id="IPR046670">
    <property type="entry name" value="DUF6540"/>
</dbReference>
<dbReference type="Proteomes" id="UP000738349">
    <property type="component" value="Unassembled WGS sequence"/>
</dbReference>
<dbReference type="Pfam" id="PF20174">
    <property type="entry name" value="DUF6540"/>
    <property type="match status" value="1"/>
</dbReference>
<sequence>MSSKVFRVVSVGTDRNHHAIFVENNADGTGTVYQVTGDFQSDMTFEEKPSGRPEDSPEFIDKTLLGWVAGENLKNMTEFCTGNLPPNKQFEGPTRLNPRKPLRHHQEWTDETIDLLMCSGVVRFKDPKGSSST</sequence>
<evidence type="ECO:0000313" key="3">
    <source>
        <dbReference type="Proteomes" id="UP000738349"/>
    </source>
</evidence>
<feature type="region of interest" description="Disordered" evidence="1">
    <location>
        <begin position="83"/>
        <end position="103"/>
    </location>
</feature>
<keyword evidence="3" id="KW-1185">Reference proteome</keyword>
<evidence type="ECO:0000313" key="2">
    <source>
        <dbReference type="EMBL" id="KAH7166124.1"/>
    </source>
</evidence>
<gene>
    <name evidence="2" type="ORF">EDB81DRAFT_275696</name>
</gene>
<dbReference type="EMBL" id="JAGMUV010000003">
    <property type="protein sequence ID" value="KAH7166124.1"/>
    <property type="molecule type" value="Genomic_DNA"/>
</dbReference>
<reference evidence="2" key="1">
    <citation type="journal article" date="2021" name="Nat. Commun.">
        <title>Genetic determinants of endophytism in the Arabidopsis root mycobiome.</title>
        <authorList>
            <person name="Mesny F."/>
            <person name="Miyauchi S."/>
            <person name="Thiergart T."/>
            <person name="Pickel B."/>
            <person name="Atanasova L."/>
            <person name="Karlsson M."/>
            <person name="Huettel B."/>
            <person name="Barry K.W."/>
            <person name="Haridas S."/>
            <person name="Chen C."/>
            <person name="Bauer D."/>
            <person name="Andreopoulos W."/>
            <person name="Pangilinan J."/>
            <person name="LaButti K."/>
            <person name="Riley R."/>
            <person name="Lipzen A."/>
            <person name="Clum A."/>
            <person name="Drula E."/>
            <person name="Henrissat B."/>
            <person name="Kohler A."/>
            <person name="Grigoriev I.V."/>
            <person name="Martin F.M."/>
            <person name="Hacquard S."/>
        </authorList>
    </citation>
    <scope>NUCLEOTIDE SEQUENCE</scope>
    <source>
        <strain evidence="2">MPI-CAGE-AT-0147</strain>
    </source>
</reference>
<proteinExistence type="predicted"/>
<accession>A0A9P9FMU6</accession>
<name>A0A9P9FMU6_9HYPO</name>
<organism evidence="2 3">
    <name type="scientific">Dactylonectria macrodidyma</name>
    <dbReference type="NCBI Taxonomy" id="307937"/>
    <lineage>
        <taxon>Eukaryota</taxon>
        <taxon>Fungi</taxon>
        <taxon>Dikarya</taxon>
        <taxon>Ascomycota</taxon>
        <taxon>Pezizomycotina</taxon>
        <taxon>Sordariomycetes</taxon>
        <taxon>Hypocreomycetidae</taxon>
        <taxon>Hypocreales</taxon>
        <taxon>Nectriaceae</taxon>
        <taxon>Dactylonectria</taxon>
    </lineage>
</organism>
<evidence type="ECO:0000256" key="1">
    <source>
        <dbReference type="SAM" id="MobiDB-lite"/>
    </source>
</evidence>
<comment type="caution">
    <text evidence="2">The sequence shown here is derived from an EMBL/GenBank/DDBJ whole genome shotgun (WGS) entry which is preliminary data.</text>
</comment>
<dbReference type="OrthoDB" id="4135672at2759"/>
<dbReference type="AlphaFoldDB" id="A0A9P9FMU6"/>